<dbReference type="EMBL" id="JTHE03000044">
    <property type="protein sequence ID" value="MCM1982762.1"/>
    <property type="molecule type" value="Genomic_DNA"/>
</dbReference>
<gene>
    <name evidence="11" type="ORF">QQ91_0007990</name>
</gene>
<dbReference type="InterPro" id="IPR005801">
    <property type="entry name" value="ADC_synthase"/>
</dbReference>
<dbReference type="NCBIfam" id="TIGR01824">
    <property type="entry name" value="PabB-clade2"/>
    <property type="match status" value="1"/>
</dbReference>
<feature type="domain" description="Chorismate-utilising enzyme C-terminal" evidence="9">
    <location>
        <begin position="203"/>
        <end position="470"/>
    </location>
</feature>
<sequence length="479" mass="54211">MLRTDQGLGNTVWPWVWTHLPLDGRSGSEIFASLFLDDGIATLLESPQNSTLSHSRYSLCAGRPRQRDGDWQIWTPPVGEVFPCLQSLSDRPLSSSLASERSLEPPPHLPFWGGWLGWLGYGVSWEIETLPRINPDPLPFPDAYWYEPAQFAILDHWTDQLWLAAANLSELQQLKMRLQQDPGPEITSRRSGKSSAIEWITSQKEYEAMVQRAQRYIARGDIFQANLSLRFQSKSQLDPWDLYRNLQTLNPSPFASFWKTPWGGLISCSPERLVDLRGRQAQTRPIAGTRPRGESAVQNQRWQQDLIQNQKERAEHIMLVDLERNDLGRVCAWGSVQVNELLAIESYSHVMHLVSNVTGQLRPQCSPIDLIRALFPGGTITGCPKVRCMEIIEELEPVHRSLFYGSCGYLDIRGQLDLNILIRTLLYSLPNSLNPAHGSDLQERTIWGQVGAGIVADSHPEREWHESIQKAQAQLAALG</sequence>
<evidence type="ECO:0000259" key="10">
    <source>
        <dbReference type="Pfam" id="PF04715"/>
    </source>
</evidence>
<dbReference type="SUPFAM" id="SSF56322">
    <property type="entry name" value="ADC synthase"/>
    <property type="match status" value="1"/>
</dbReference>
<dbReference type="GO" id="GO:0004049">
    <property type="term" value="F:anthranilate synthase activity"/>
    <property type="evidence" value="ECO:0007669"/>
    <property type="project" value="UniProtKB-EC"/>
</dbReference>
<evidence type="ECO:0000256" key="4">
    <source>
        <dbReference type="ARBA" id="ARBA00022723"/>
    </source>
</evidence>
<dbReference type="RefSeq" id="WP_250833295.1">
    <property type="nucleotide sequence ID" value="NZ_JTHE03000044.1"/>
</dbReference>
<reference evidence="11 12" key="1">
    <citation type="journal article" date="2015" name="Genome Announc.">
        <title>Draft Genome Sequence of Filamentous Marine Cyanobacterium Lyngbya confervoides Strain BDU141951.</title>
        <authorList>
            <person name="Chandrababunaidu M.M."/>
            <person name="Sen D."/>
            <person name="Tripathy S."/>
        </authorList>
    </citation>
    <scope>NUCLEOTIDE SEQUENCE [LARGE SCALE GENOMIC DNA]</scope>
    <source>
        <strain evidence="11 12">BDU141951</strain>
    </source>
</reference>
<evidence type="ECO:0000256" key="6">
    <source>
        <dbReference type="ARBA" id="ARBA00023239"/>
    </source>
</evidence>
<dbReference type="PANTHER" id="PTHR11236:SF48">
    <property type="entry name" value="ISOCHORISMATE SYNTHASE MENF"/>
    <property type="match status" value="1"/>
</dbReference>
<comment type="caution">
    <text evidence="11">The sequence shown here is derived from an EMBL/GenBank/DDBJ whole genome shotgun (WGS) entry which is preliminary data.</text>
</comment>
<comment type="function">
    <text evidence="7">Part of a heterotetrameric complex that catalyzes the two-step biosynthesis of anthranilate, an intermediate in the biosynthesis of L-tryptophan. In the first step, the glutamine-binding beta subunit (TrpG) of anthranilate synthase (AS) provides the glutamine amidotransferase activity which generates ammonia as a substrate that, along with chorismate, is used in the second step, catalyzed by the large alpha subunit of AS (TrpE) to produce anthranilate. In the absence of TrpG, TrpE can synthesize anthranilate directly from chorismate and high concentrations of ammonia.</text>
</comment>
<evidence type="ECO:0000259" key="9">
    <source>
        <dbReference type="Pfam" id="PF00425"/>
    </source>
</evidence>
<proteinExistence type="predicted"/>
<dbReference type="Pfam" id="PF04715">
    <property type="entry name" value="Anth_synt_I_N"/>
    <property type="match status" value="1"/>
</dbReference>
<name>A0ABD4T2G1_9CYAN</name>
<evidence type="ECO:0000256" key="2">
    <source>
        <dbReference type="ARBA" id="ARBA00011575"/>
    </source>
</evidence>
<dbReference type="NCBIfam" id="NF004610">
    <property type="entry name" value="PRK05940.1"/>
    <property type="match status" value="1"/>
</dbReference>
<evidence type="ECO:0000313" key="11">
    <source>
        <dbReference type="EMBL" id="MCM1982762.1"/>
    </source>
</evidence>
<dbReference type="InterPro" id="IPR019999">
    <property type="entry name" value="Anth_synth_I-like"/>
</dbReference>
<dbReference type="AlphaFoldDB" id="A0ABD4T2G1"/>
<keyword evidence="6 11" id="KW-0456">Lyase</keyword>
<dbReference type="InterPro" id="IPR010118">
    <property type="entry name" value="Para-NH2Bz/anthranilate_synth"/>
</dbReference>
<evidence type="ECO:0000313" key="12">
    <source>
        <dbReference type="Proteomes" id="UP000031561"/>
    </source>
</evidence>
<evidence type="ECO:0000256" key="5">
    <source>
        <dbReference type="ARBA" id="ARBA00022842"/>
    </source>
</evidence>
<organism evidence="11 12">
    <name type="scientific">Lyngbya confervoides BDU141951</name>
    <dbReference type="NCBI Taxonomy" id="1574623"/>
    <lineage>
        <taxon>Bacteria</taxon>
        <taxon>Bacillati</taxon>
        <taxon>Cyanobacteriota</taxon>
        <taxon>Cyanophyceae</taxon>
        <taxon>Oscillatoriophycideae</taxon>
        <taxon>Oscillatoriales</taxon>
        <taxon>Microcoleaceae</taxon>
        <taxon>Lyngbya</taxon>
    </lineage>
</organism>
<evidence type="ECO:0000256" key="3">
    <source>
        <dbReference type="ARBA" id="ARBA00020653"/>
    </source>
</evidence>
<comment type="cofactor">
    <cofactor evidence="1">
        <name>Mg(2+)</name>
        <dbReference type="ChEBI" id="CHEBI:18420"/>
    </cofactor>
</comment>
<keyword evidence="12" id="KW-1185">Reference proteome</keyword>
<evidence type="ECO:0000256" key="7">
    <source>
        <dbReference type="ARBA" id="ARBA00025634"/>
    </source>
</evidence>
<dbReference type="Proteomes" id="UP000031561">
    <property type="component" value="Unassembled WGS sequence"/>
</dbReference>
<dbReference type="InterPro" id="IPR006805">
    <property type="entry name" value="Anth_synth_I_N"/>
</dbReference>
<comment type="catalytic activity">
    <reaction evidence="8">
        <text>chorismate + L-glutamine = anthranilate + pyruvate + L-glutamate + H(+)</text>
        <dbReference type="Rhea" id="RHEA:21732"/>
        <dbReference type="ChEBI" id="CHEBI:15361"/>
        <dbReference type="ChEBI" id="CHEBI:15378"/>
        <dbReference type="ChEBI" id="CHEBI:16567"/>
        <dbReference type="ChEBI" id="CHEBI:29748"/>
        <dbReference type="ChEBI" id="CHEBI:29985"/>
        <dbReference type="ChEBI" id="CHEBI:58359"/>
        <dbReference type="EC" id="4.1.3.27"/>
    </reaction>
</comment>
<dbReference type="InterPro" id="IPR015890">
    <property type="entry name" value="Chorismate_C"/>
</dbReference>
<dbReference type="PANTHER" id="PTHR11236">
    <property type="entry name" value="AMINOBENZOATE/ANTHRANILATE SYNTHASE"/>
    <property type="match status" value="1"/>
</dbReference>
<accession>A0ABD4T2G1</accession>
<evidence type="ECO:0000256" key="1">
    <source>
        <dbReference type="ARBA" id="ARBA00001946"/>
    </source>
</evidence>
<dbReference type="GO" id="GO:0046872">
    <property type="term" value="F:metal ion binding"/>
    <property type="evidence" value="ECO:0007669"/>
    <property type="project" value="UniProtKB-KW"/>
</dbReference>
<dbReference type="PRINTS" id="PR00095">
    <property type="entry name" value="ANTSNTHASEI"/>
</dbReference>
<comment type="subunit">
    <text evidence="2">Heterotetramer consisting of two non-identical subunits: a beta subunit (TrpG) and a large alpha subunit (TrpE).</text>
</comment>
<keyword evidence="5" id="KW-0460">Magnesium</keyword>
<evidence type="ECO:0000256" key="8">
    <source>
        <dbReference type="ARBA" id="ARBA00047683"/>
    </source>
</evidence>
<dbReference type="Pfam" id="PF00425">
    <property type="entry name" value="Chorismate_bind"/>
    <property type="match status" value="1"/>
</dbReference>
<dbReference type="Gene3D" id="3.60.120.10">
    <property type="entry name" value="Anthranilate synthase"/>
    <property type="match status" value="1"/>
</dbReference>
<feature type="domain" description="Anthranilate synthase component I N-terminal" evidence="10">
    <location>
        <begin position="41"/>
        <end position="163"/>
    </location>
</feature>
<keyword evidence="4" id="KW-0479">Metal-binding</keyword>
<protein>
    <recommendedName>
        <fullName evidence="3">Anthranilate synthase component 1</fullName>
    </recommendedName>
</protein>